<keyword evidence="6" id="KW-1185">Reference proteome</keyword>
<organism evidence="5 6">
    <name type="scientific">Pararobbsia alpina</name>
    <dbReference type="NCBI Taxonomy" id="621374"/>
    <lineage>
        <taxon>Bacteria</taxon>
        <taxon>Pseudomonadati</taxon>
        <taxon>Pseudomonadota</taxon>
        <taxon>Betaproteobacteria</taxon>
        <taxon>Burkholderiales</taxon>
        <taxon>Burkholderiaceae</taxon>
        <taxon>Pararobbsia</taxon>
    </lineage>
</organism>
<dbReference type="InterPro" id="IPR016032">
    <property type="entry name" value="Sig_transdc_resp-reg_C-effctor"/>
</dbReference>
<reference evidence="5 6" key="1">
    <citation type="submission" date="2020-04" db="EMBL/GenBank/DDBJ databases">
        <authorList>
            <person name="De Canck E."/>
        </authorList>
    </citation>
    <scope>NUCLEOTIDE SEQUENCE [LARGE SCALE GENOMIC DNA]</scope>
    <source>
        <strain evidence="5 6">LMG 28138</strain>
    </source>
</reference>
<dbReference type="Gene3D" id="1.10.10.10">
    <property type="entry name" value="Winged helix-like DNA-binding domain superfamily/Winged helix DNA-binding domain"/>
    <property type="match status" value="1"/>
</dbReference>
<dbReference type="PROSITE" id="PS50043">
    <property type="entry name" value="HTH_LUXR_2"/>
    <property type="match status" value="1"/>
</dbReference>
<dbReference type="SMART" id="SM00421">
    <property type="entry name" value="HTH_LUXR"/>
    <property type="match status" value="1"/>
</dbReference>
<dbReference type="EMBL" id="CADIKM010000042">
    <property type="protein sequence ID" value="CAB3801355.1"/>
    <property type="molecule type" value="Genomic_DNA"/>
</dbReference>
<dbReference type="PROSITE" id="PS00622">
    <property type="entry name" value="HTH_LUXR_1"/>
    <property type="match status" value="1"/>
</dbReference>
<dbReference type="InterPro" id="IPR036388">
    <property type="entry name" value="WH-like_DNA-bd_sf"/>
</dbReference>
<sequence>MRPVNDSILSIYRLARNSGQGEFQAQAFRILFSCVQFERATWRVGLSAADGLVIRTLGRLTSQLCSQPDVAGRSDNGNVVTEHADRDGSACDAVAIKKATRSCSVIYTESFVHTPETLGAWQLPANFGSVSDNAARPAQAVHPLVLALSIYRDTHDRQFSEEEKKVTELLHKHISEAWSINLCGALQRHQQRLGDNQSAGAIATYDGTVLFGESGFMRSLAQEWPHVQGAVLPIPLLLSLGAGLSFFQGKAHVFQFAREGATAYVRARPKLAVDSLSIRELQVARHIAAGLTYKEIARALGVAPGTVRKQIVSVHERMGVRNNAELAARLGAMLPWLQSLEPYGAAAAGRMRGLGRSI</sequence>
<dbReference type="Pfam" id="PF00196">
    <property type="entry name" value="GerE"/>
    <property type="match status" value="1"/>
</dbReference>
<keyword evidence="1" id="KW-0805">Transcription regulation</keyword>
<accession>A0A6S7BJ11</accession>
<evidence type="ECO:0000256" key="2">
    <source>
        <dbReference type="ARBA" id="ARBA00023125"/>
    </source>
</evidence>
<proteinExistence type="predicted"/>
<evidence type="ECO:0000313" key="6">
    <source>
        <dbReference type="Proteomes" id="UP000494115"/>
    </source>
</evidence>
<keyword evidence="2" id="KW-0238">DNA-binding</keyword>
<name>A0A6S7BJ11_9BURK</name>
<gene>
    <name evidence="5" type="ORF">LMG28138_04994</name>
</gene>
<dbReference type="CDD" id="cd06170">
    <property type="entry name" value="LuxR_C_like"/>
    <property type="match status" value="1"/>
</dbReference>
<evidence type="ECO:0000313" key="5">
    <source>
        <dbReference type="EMBL" id="CAB3801355.1"/>
    </source>
</evidence>
<dbReference type="GO" id="GO:0003677">
    <property type="term" value="F:DNA binding"/>
    <property type="evidence" value="ECO:0007669"/>
    <property type="project" value="UniProtKB-KW"/>
</dbReference>
<evidence type="ECO:0000259" key="4">
    <source>
        <dbReference type="PROSITE" id="PS50043"/>
    </source>
</evidence>
<evidence type="ECO:0000256" key="3">
    <source>
        <dbReference type="ARBA" id="ARBA00023163"/>
    </source>
</evidence>
<dbReference type="SUPFAM" id="SSF46894">
    <property type="entry name" value="C-terminal effector domain of the bipartite response regulators"/>
    <property type="match status" value="1"/>
</dbReference>
<dbReference type="Proteomes" id="UP000494115">
    <property type="component" value="Unassembled WGS sequence"/>
</dbReference>
<evidence type="ECO:0000256" key="1">
    <source>
        <dbReference type="ARBA" id="ARBA00023015"/>
    </source>
</evidence>
<keyword evidence="3" id="KW-0804">Transcription</keyword>
<dbReference type="PANTHER" id="PTHR44688">
    <property type="entry name" value="DNA-BINDING TRANSCRIPTIONAL ACTIVATOR DEVR_DOSR"/>
    <property type="match status" value="1"/>
</dbReference>
<dbReference type="PRINTS" id="PR00038">
    <property type="entry name" value="HTHLUXR"/>
</dbReference>
<dbReference type="AlphaFoldDB" id="A0A6S7BJ11"/>
<feature type="domain" description="HTH luxR-type" evidence="4">
    <location>
        <begin position="269"/>
        <end position="334"/>
    </location>
</feature>
<dbReference type="PANTHER" id="PTHR44688:SF16">
    <property type="entry name" value="DNA-BINDING TRANSCRIPTIONAL ACTIVATOR DEVR_DOSR"/>
    <property type="match status" value="1"/>
</dbReference>
<dbReference type="InterPro" id="IPR000792">
    <property type="entry name" value="Tscrpt_reg_LuxR_C"/>
</dbReference>
<protein>
    <recommendedName>
        <fullName evidence="4">HTH luxR-type domain-containing protein</fullName>
    </recommendedName>
</protein>
<dbReference type="GO" id="GO:0006355">
    <property type="term" value="P:regulation of DNA-templated transcription"/>
    <property type="evidence" value="ECO:0007669"/>
    <property type="project" value="InterPro"/>
</dbReference>